<protein>
    <submittedName>
        <fullName evidence="6">Helicase conserved C-terminal domain</fullName>
    </submittedName>
</protein>
<accession>A0A7M2YT64</accession>
<evidence type="ECO:0000256" key="3">
    <source>
        <dbReference type="ARBA" id="ARBA00022806"/>
    </source>
</evidence>
<reference evidence="7" key="2">
    <citation type="journal article" date="2019" name="MicrobiologyOpen">
        <title>High-quality draft genome sequence of Gaiella occulta isolated from a 150 meter deep mineral water borehole and comparison with the genome sequences of other deep-branching lineages of the phylum Actinobacteria.</title>
        <authorList>
            <person name="Severino R."/>
            <person name="Froufe H.J.C."/>
            <person name="Barroso C."/>
            <person name="Albuquerque L."/>
            <person name="Lobo-da-Cunha A."/>
            <person name="da Costa M.S."/>
            <person name="Egas C."/>
        </authorList>
    </citation>
    <scope>NUCLEOTIDE SEQUENCE [LARGE SCALE GENOMIC DNA]</scope>
    <source>
        <strain evidence="7">F2-233</strain>
    </source>
</reference>
<keyword evidence="3 6" id="KW-0347">Helicase</keyword>
<dbReference type="Gene3D" id="3.40.50.300">
    <property type="entry name" value="P-loop containing nucleotide triphosphate hydrolases"/>
    <property type="match status" value="2"/>
</dbReference>
<evidence type="ECO:0000256" key="1">
    <source>
        <dbReference type="ARBA" id="ARBA00022741"/>
    </source>
</evidence>
<dbReference type="EMBL" id="QQZY01000010">
    <property type="protein sequence ID" value="RDI73352.1"/>
    <property type="molecule type" value="Genomic_DNA"/>
</dbReference>
<dbReference type="InterPro" id="IPR050699">
    <property type="entry name" value="RNA-DNA_Helicase"/>
</dbReference>
<keyword evidence="7" id="KW-1185">Reference proteome</keyword>
<proteinExistence type="predicted"/>
<dbReference type="GO" id="GO:0016787">
    <property type="term" value="F:hydrolase activity"/>
    <property type="evidence" value="ECO:0007669"/>
    <property type="project" value="UniProtKB-KW"/>
</dbReference>
<evidence type="ECO:0000313" key="6">
    <source>
        <dbReference type="EMBL" id="RDI73352.1"/>
    </source>
</evidence>
<dbReference type="SMART" id="SM00490">
    <property type="entry name" value="HELICc"/>
    <property type="match status" value="1"/>
</dbReference>
<evidence type="ECO:0000256" key="2">
    <source>
        <dbReference type="ARBA" id="ARBA00022801"/>
    </source>
</evidence>
<comment type="caution">
    <text evidence="6">The sequence shown here is derived from an EMBL/GenBank/DDBJ whole genome shotgun (WGS) entry which is preliminary data.</text>
</comment>
<dbReference type="InterPro" id="IPR027417">
    <property type="entry name" value="P-loop_NTPase"/>
</dbReference>
<organism evidence="6 7">
    <name type="scientific">Gaiella occulta</name>
    <dbReference type="NCBI Taxonomy" id="1002870"/>
    <lineage>
        <taxon>Bacteria</taxon>
        <taxon>Bacillati</taxon>
        <taxon>Actinomycetota</taxon>
        <taxon>Thermoleophilia</taxon>
        <taxon>Gaiellales</taxon>
        <taxon>Gaiellaceae</taxon>
        <taxon>Gaiella</taxon>
    </lineage>
</organism>
<dbReference type="SUPFAM" id="SSF52540">
    <property type="entry name" value="P-loop containing nucleoside triphosphate hydrolases"/>
    <property type="match status" value="1"/>
</dbReference>
<dbReference type="AlphaFoldDB" id="A0A7M2YT64"/>
<dbReference type="Pfam" id="PF22527">
    <property type="entry name" value="DEXQc_Suv3"/>
    <property type="match status" value="1"/>
</dbReference>
<dbReference type="GO" id="GO:0004386">
    <property type="term" value="F:helicase activity"/>
    <property type="evidence" value="ECO:0007669"/>
    <property type="project" value="UniProtKB-KW"/>
</dbReference>
<dbReference type="PANTHER" id="PTHR12131">
    <property type="entry name" value="ATP-DEPENDENT RNA AND DNA HELICASE"/>
    <property type="match status" value="1"/>
</dbReference>
<dbReference type="PANTHER" id="PTHR12131:SF1">
    <property type="entry name" value="ATP-DEPENDENT RNA HELICASE SUPV3L1, MITOCHONDRIAL-RELATED"/>
    <property type="match status" value="1"/>
</dbReference>
<evidence type="ECO:0000313" key="7">
    <source>
        <dbReference type="Proteomes" id="UP000254134"/>
    </source>
</evidence>
<feature type="domain" description="Helicase C-terminal" evidence="5">
    <location>
        <begin position="157"/>
        <end position="334"/>
    </location>
</feature>
<reference evidence="6 7" key="1">
    <citation type="submission" date="2018-07" db="EMBL/GenBank/DDBJ databases">
        <title>High-quality-draft genome sequence of Gaiella occulta.</title>
        <authorList>
            <person name="Severino R."/>
            <person name="Froufe H.J.C."/>
            <person name="Rainey F.A."/>
            <person name="Barroso C."/>
            <person name="Albuquerque L."/>
            <person name="Lobo-Da-Cunha A."/>
            <person name="Da Costa M.S."/>
            <person name="Egas C."/>
        </authorList>
    </citation>
    <scope>NUCLEOTIDE SEQUENCE [LARGE SCALE GENOMIC DNA]</scope>
    <source>
        <strain evidence="6 7">F2-233</strain>
    </source>
</reference>
<name>A0A7M2YT64_9ACTN</name>
<keyword evidence="4" id="KW-0067">ATP-binding</keyword>
<dbReference type="GO" id="GO:0005524">
    <property type="term" value="F:ATP binding"/>
    <property type="evidence" value="ECO:0007669"/>
    <property type="project" value="UniProtKB-KW"/>
</dbReference>
<keyword evidence="1" id="KW-0547">Nucleotide-binding</keyword>
<sequence length="520" mass="57433">MRRAEHDIEITLPERRSEPDTVVAHLGPTNSGKTYHALEFLKQRGRGVYAGPLRMLAQEAHRRLSAELGAERVGLVTGEERINEHAPITCCTVEMAPAAGEVLVLDEVQWADDPERGSAWTRLLLGGEYRHILLLGALDAEPLVLRAFPDVEIKVFERKLPLEFVGERSLRSLTPGTVVVAFSRKAVLALAGEINRMHPGRVSVLYGAMPLASRREEIDRFLAGASDVTVATDVLGHGVNLPCETLLFAETTKFDGAERRDLLPWELAQIAGRAGRFGLVERGHVGVLTGVPWASADPGIVESALQPHIRLPSGHLGYRIVEEARIRPRLSDLGIDDPRRLDAALAAWHRVATREWAHESWLAVESLSPIRGRLAAVQRRLAERDRQLSLDDTWRLVNAPVDEDNADLLATLALALAGDRAQRPLLAFLLDTARLRDADLEEAEQAGRTASILRWFALQYPGVGGVTIERAAELEQAAAARVVARLRIEVDEPTVGRCRSCGTTCAPWFPLCDRCFRRQR</sequence>
<evidence type="ECO:0000259" key="5">
    <source>
        <dbReference type="PROSITE" id="PS51194"/>
    </source>
</evidence>
<dbReference type="InterPro" id="IPR001650">
    <property type="entry name" value="Helicase_C-like"/>
</dbReference>
<gene>
    <name evidence="6" type="ORF">Gocc_2952</name>
</gene>
<keyword evidence="2" id="KW-0378">Hydrolase</keyword>
<dbReference type="PROSITE" id="PS51194">
    <property type="entry name" value="HELICASE_CTER"/>
    <property type="match status" value="1"/>
</dbReference>
<dbReference type="Pfam" id="PF00271">
    <property type="entry name" value="Helicase_C"/>
    <property type="match status" value="1"/>
</dbReference>
<dbReference type="InterPro" id="IPR055206">
    <property type="entry name" value="DEXQc_SUV3"/>
</dbReference>
<evidence type="ECO:0000256" key="4">
    <source>
        <dbReference type="ARBA" id="ARBA00022840"/>
    </source>
</evidence>
<dbReference type="Proteomes" id="UP000254134">
    <property type="component" value="Unassembled WGS sequence"/>
</dbReference>